<gene>
    <name evidence="1" type="ORF">O181_048246</name>
</gene>
<evidence type="ECO:0000313" key="1">
    <source>
        <dbReference type="EMBL" id="MBW0508531.1"/>
    </source>
</evidence>
<accession>A0A9Q3DQC4</accession>
<dbReference type="EMBL" id="AVOT02020381">
    <property type="protein sequence ID" value="MBW0508531.1"/>
    <property type="molecule type" value="Genomic_DNA"/>
</dbReference>
<sequence length="104" mass="11828">MPEPQSTDGGSAEGEVSVSSISLELMTKYYASRRIQDVRIMHFKRENFVKEVGTLLNYGPPQSPQNKDTRSSWAQITTQDLPFSFGKVRFVSLKGIFIYPEDHK</sequence>
<reference evidence="1" key="1">
    <citation type="submission" date="2021-03" db="EMBL/GenBank/DDBJ databases">
        <title>Draft genome sequence of rust myrtle Austropuccinia psidii MF-1, a brazilian biotype.</title>
        <authorList>
            <person name="Quecine M.C."/>
            <person name="Pachon D.M.R."/>
            <person name="Bonatelli M.L."/>
            <person name="Correr F.H."/>
            <person name="Franceschini L.M."/>
            <person name="Leite T.F."/>
            <person name="Margarido G.R.A."/>
            <person name="Almeida C.A."/>
            <person name="Ferrarezi J.A."/>
            <person name="Labate C.A."/>
        </authorList>
    </citation>
    <scope>NUCLEOTIDE SEQUENCE</scope>
    <source>
        <strain evidence="1">MF-1</strain>
    </source>
</reference>
<dbReference type="Proteomes" id="UP000765509">
    <property type="component" value="Unassembled WGS sequence"/>
</dbReference>
<dbReference type="AlphaFoldDB" id="A0A9Q3DQC4"/>
<comment type="caution">
    <text evidence="1">The sequence shown here is derived from an EMBL/GenBank/DDBJ whole genome shotgun (WGS) entry which is preliminary data.</text>
</comment>
<keyword evidence="2" id="KW-1185">Reference proteome</keyword>
<organism evidence="1 2">
    <name type="scientific">Austropuccinia psidii MF-1</name>
    <dbReference type="NCBI Taxonomy" id="1389203"/>
    <lineage>
        <taxon>Eukaryota</taxon>
        <taxon>Fungi</taxon>
        <taxon>Dikarya</taxon>
        <taxon>Basidiomycota</taxon>
        <taxon>Pucciniomycotina</taxon>
        <taxon>Pucciniomycetes</taxon>
        <taxon>Pucciniales</taxon>
        <taxon>Sphaerophragmiaceae</taxon>
        <taxon>Austropuccinia</taxon>
    </lineage>
</organism>
<protein>
    <submittedName>
        <fullName evidence="1">Uncharacterized protein</fullName>
    </submittedName>
</protein>
<evidence type="ECO:0000313" key="2">
    <source>
        <dbReference type="Proteomes" id="UP000765509"/>
    </source>
</evidence>
<name>A0A9Q3DQC4_9BASI</name>
<proteinExistence type="predicted"/>